<dbReference type="InterPro" id="IPR010445">
    <property type="entry name" value="LapA_dom"/>
</dbReference>
<evidence type="ECO:0000313" key="8">
    <source>
        <dbReference type="EMBL" id="UOD49808.1"/>
    </source>
</evidence>
<gene>
    <name evidence="8" type="ORF">DHf2319_10160</name>
</gene>
<dbReference type="Proteomes" id="UP000831607">
    <property type="component" value="Chromosome"/>
</dbReference>
<evidence type="ECO:0000256" key="1">
    <source>
        <dbReference type="ARBA" id="ARBA00022475"/>
    </source>
</evidence>
<evidence type="ECO:0000256" key="3">
    <source>
        <dbReference type="ARBA" id="ARBA00022989"/>
    </source>
</evidence>
<keyword evidence="1" id="KW-1003">Cell membrane</keyword>
<dbReference type="RefSeq" id="WP_243478053.1">
    <property type="nucleotide sequence ID" value="NZ_CP063982.1"/>
</dbReference>
<feature type="transmembrane region" description="Helical" evidence="6">
    <location>
        <begin position="40"/>
        <end position="62"/>
    </location>
</feature>
<proteinExistence type="predicted"/>
<name>A0ABY4AI88_9BURK</name>
<evidence type="ECO:0000256" key="4">
    <source>
        <dbReference type="ARBA" id="ARBA00023136"/>
    </source>
</evidence>
<protein>
    <submittedName>
        <fullName evidence="8">LapA family protein</fullName>
    </submittedName>
</protein>
<evidence type="ECO:0000313" key="9">
    <source>
        <dbReference type="Proteomes" id="UP000831607"/>
    </source>
</evidence>
<sequence length="110" mass="12192">MRYVWWAIKLAVFAVVVLFAYKNMAPVDVQFLGNTQFVGVPLVIVMLVAFVLGTVLGVFLMLPSTWRRRREAGRLKRDLRKVQKNQAANAAVADTAANSQTSADSVVKPL</sequence>
<accession>A0ABY4AI88</accession>
<evidence type="ECO:0000256" key="6">
    <source>
        <dbReference type="SAM" id="Phobius"/>
    </source>
</evidence>
<keyword evidence="3 6" id="KW-1133">Transmembrane helix</keyword>
<feature type="region of interest" description="Disordered" evidence="5">
    <location>
        <begin position="90"/>
        <end position="110"/>
    </location>
</feature>
<evidence type="ECO:0000256" key="2">
    <source>
        <dbReference type="ARBA" id="ARBA00022692"/>
    </source>
</evidence>
<evidence type="ECO:0000259" key="7">
    <source>
        <dbReference type="Pfam" id="PF06305"/>
    </source>
</evidence>
<dbReference type="Pfam" id="PF06305">
    <property type="entry name" value="LapA_dom"/>
    <property type="match status" value="1"/>
</dbReference>
<keyword evidence="9" id="KW-1185">Reference proteome</keyword>
<evidence type="ECO:0000256" key="5">
    <source>
        <dbReference type="SAM" id="MobiDB-lite"/>
    </source>
</evidence>
<feature type="domain" description="Lipopolysaccharide assembly protein A" evidence="7">
    <location>
        <begin position="22"/>
        <end position="85"/>
    </location>
</feature>
<keyword evidence="2 6" id="KW-0812">Transmembrane</keyword>
<dbReference type="EMBL" id="CP063982">
    <property type="protein sequence ID" value="UOD49808.1"/>
    <property type="molecule type" value="Genomic_DNA"/>
</dbReference>
<reference evidence="8 9" key="1">
    <citation type="submission" date="2020-11" db="EMBL/GenBank/DDBJ databases">
        <title>Algicoccus daihaiensis sp.nov., isolated from Daihai Lake in Inner Mongolia.</title>
        <authorList>
            <person name="Kai J."/>
        </authorList>
    </citation>
    <scope>NUCLEOTIDE SEQUENCE [LARGE SCALE GENOMIC DNA]</scope>
    <source>
        <strain evidence="9">f23</strain>
    </source>
</reference>
<keyword evidence="4 6" id="KW-0472">Membrane</keyword>
<organism evidence="8 9">
    <name type="scientific">Orrella daihaiensis</name>
    <dbReference type="NCBI Taxonomy" id="2782176"/>
    <lineage>
        <taxon>Bacteria</taxon>
        <taxon>Pseudomonadati</taxon>
        <taxon>Pseudomonadota</taxon>
        <taxon>Betaproteobacteria</taxon>
        <taxon>Burkholderiales</taxon>
        <taxon>Alcaligenaceae</taxon>
        <taxon>Orrella</taxon>
    </lineage>
</organism>